<sequence>MVNSDDMNISQAFAIITGASSDTILTSSSSFIIFLILARGKLWFLKSVTFSTSWYWFPKRLAAVAEVVDVAT</sequence>
<dbReference type="Proteomes" id="UP000265520">
    <property type="component" value="Unassembled WGS sequence"/>
</dbReference>
<keyword evidence="1" id="KW-0812">Transmembrane</keyword>
<proteinExistence type="predicted"/>
<comment type="caution">
    <text evidence="2">The sequence shown here is derived from an EMBL/GenBank/DDBJ whole genome shotgun (WGS) entry which is preliminary data.</text>
</comment>
<accession>A0A392SLS4</accession>
<protein>
    <submittedName>
        <fullName evidence="2">Uncharacterized protein</fullName>
    </submittedName>
</protein>
<evidence type="ECO:0000313" key="2">
    <source>
        <dbReference type="EMBL" id="MCI49367.1"/>
    </source>
</evidence>
<keyword evidence="1" id="KW-1133">Transmembrane helix</keyword>
<dbReference type="AlphaFoldDB" id="A0A392SLS4"/>
<feature type="non-terminal residue" evidence="2">
    <location>
        <position position="72"/>
    </location>
</feature>
<organism evidence="2 3">
    <name type="scientific">Trifolium medium</name>
    <dbReference type="NCBI Taxonomy" id="97028"/>
    <lineage>
        <taxon>Eukaryota</taxon>
        <taxon>Viridiplantae</taxon>
        <taxon>Streptophyta</taxon>
        <taxon>Embryophyta</taxon>
        <taxon>Tracheophyta</taxon>
        <taxon>Spermatophyta</taxon>
        <taxon>Magnoliopsida</taxon>
        <taxon>eudicotyledons</taxon>
        <taxon>Gunneridae</taxon>
        <taxon>Pentapetalae</taxon>
        <taxon>rosids</taxon>
        <taxon>fabids</taxon>
        <taxon>Fabales</taxon>
        <taxon>Fabaceae</taxon>
        <taxon>Papilionoideae</taxon>
        <taxon>50 kb inversion clade</taxon>
        <taxon>NPAAA clade</taxon>
        <taxon>Hologalegina</taxon>
        <taxon>IRL clade</taxon>
        <taxon>Trifolieae</taxon>
        <taxon>Trifolium</taxon>
    </lineage>
</organism>
<reference evidence="2 3" key="1">
    <citation type="journal article" date="2018" name="Front. Plant Sci.">
        <title>Red Clover (Trifolium pratense) and Zigzag Clover (T. medium) - A Picture of Genomic Similarities and Differences.</title>
        <authorList>
            <person name="Dluhosova J."/>
            <person name="Istvanek J."/>
            <person name="Nedelnik J."/>
            <person name="Repkova J."/>
        </authorList>
    </citation>
    <scope>NUCLEOTIDE SEQUENCE [LARGE SCALE GENOMIC DNA]</scope>
    <source>
        <strain evidence="3">cv. 10/8</strain>
        <tissue evidence="2">Leaf</tissue>
    </source>
</reference>
<dbReference type="EMBL" id="LXQA010400072">
    <property type="protein sequence ID" value="MCI49367.1"/>
    <property type="molecule type" value="Genomic_DNA"/>
</dbReference>
<feature type="transmembrane region" description="Helical" evidence="1">
    <location>
        <begin position="12"/>
        <end position="37"/>
    </location>
</feature>
<keyword evidence="3" id="KW-1185">Reference proteome</keyword>
<evidence type="ECO:0000256" key="1">
    <source>
        <dbReference type="SAM" id="Phobius"/>
    </source>
</evidence>
<keyword evidence="1" id="KW-0472">Membrane</keyword>
<name>A0A392SLS4_9FABA</name>
<evidence type="ECO:0000313" key="3">
    <source>
        <dbReference type="Proteomes" id="UP000265520"/>
    </source>
</evidence>